<protein>
    <submittedName>
        <fullName evidence="2">Tetratricopeptide repeat protein</fullName>
    </submittedName>
</protein>
<dbReference type="SUPFAM" id="SSF48452">
    <property type="entry name" value="TPR-like"/>
    <property type="match status" value="2"/>
</dbReference>
<dbReference type="Proteomes" id="UP000823964">
    <property type="component" value="Unassembled WGS sequence"/>
</dbReference>
<dbReference type="PANTHER" id="PTHR12558:SF13">
    <property type="entry name" value="CELL DIVISION CYCLE PROTEIN 27 HOMOLOG"/>
    <property type="match status" value="1"/>
</dbReference>
<evidence type="ECO:0000313" key="2">
    <source>
        <dbReference type="EMBL" id="HIX19078.1"/>
    </source>
</evidence>
<feature type="repeat" description="TPR" evidence="1">
    <location>
        <begin position="137"/>
        <end position="170"/>
    </location>
</feature>
<dbReference type="AlphaFoldDB" id="A0A9D1V9P0"/>
<accession>A0A9D1V9P0</accession>
<dbReference type="Gene3D" id="1.25.40.10">
    <property type="entry name" value="Tetratricopeptide repeat domain"/>
    <property type="match status" value="2"/>
</dbReference>
<proteinExistence type="predicted"/>
<dbReference type="PANTHER" id="PTHR12558">
    <property type="entry name" value="CELL DIVISION CYCLE 16,23,27"/>
    <property type="match status" value="1"/>
</dbReference>
<dbReference type="Pfam" id="PF13181">
    <property type="entry name" value="TPR_8"/>
    <property type="match status" value="1"/>
</dbReference>
<dbReference type="PROSITE" id="PS50005">
    <property type="entry name" value="TPR"/>
    <property type="match status" value="1"/>
</dbReference>
<gene>
    <name evidence="2" type="ORF">H9862_00575</name>
</gene>
<organism evidence="2 3">
    <name type="scientific">Candidatus Akkermansia intestinigallinarum</name>
    <dbReference type="NCBI Taxonomy" id="2838431"/>
    <lineage>
        <taxon>Bacteria</taxon>
        <taxon>Pseudomonadati</taxon>
        <taxon>Verrucomicrobiota</taxon>
        <taxon>Verrucomicrobiia</taxon>
        <taxon>Verrucomicrobiales</taxon>
        <taxon>Akkermansiaceae</taxon>
        <taxon>Akkermansia</taxon>
    </lineage>
</organism>
<name>A0A9D1V9P0_9BACT</name>
<comment type="caution">
    <text evidence="2">The sequence shown here is derived from an EMBL/GenBank/DDBJ whole genome shotgun (WGS) entry which is preliminary data.</text>
</comment>
<keyword evidence="1" id="KW-0802">TPR repeat</keyword>
<sequence>MITIITDRELNAEQQALWLKARQAVGTKNYKYAVSILKTLVKRAPGFLEGRKILRACEIKSVPDAGRRSSIFSGMRGISSSRKDPEATLSSVEDDLERDPYSISANESLYAAAIDLNLPDIAAFALETICQGTNSPKKHLQMLAKHYIKYEQFSQAADTYRRIIKIDPTDAEAIRAEKDCSARASMKQGNWEGSGDFRTKMKNQNATTDLESQDKVGLTATELQDRLTQLSAQYAADQNNLQVVKDIAGVYEQLEDFANAYSFYAYAYQLSGGADVAINDKAIEMHERAMQAEIEYYEQVVAANPNDEEAKAYLAARRQEVNDAIVADAKARVEANPTDAQLQFKYGEALFNAGNFSEAIPALQRARTNPNLRIKAMMMLGKCYASKNMNDMAIRQLEEANKELLTMDDTKKEILYLIGNLNEACGNKEAALKCYQSIYEVDYGYRDVAQRVESAYAK</sequence>
<dbReference type="InterPro" id="IPR011990">
    <property type="entry name" value="TPR-like_helical_dom_sf"/>
</dbReference>
<evidence type="ECO:0000313" key="3">
    <source>
        <dbReference type="Proteomes" id="UP000823964"/>
    </source>
</evidence>
<dbReference type="Pfam" id="PF13174">
    <property type="entry name" value="TPR_6"/>
    <property type="match status" value="1"/>
</dbReference>
<reference evidence="2" key="1">
    <citation type="journal article" date="2021" name="PeerJ">
        <title>Extensive microbial diversity within the chicken gut microbiome revealed by metagenomics and culture.</title>
        <authorList>
            <person name="Gilroy R."/>
            <person name="Ravi A."/>
            <person name="Getino M."/>
            <person name="Pursley I."/>
            <person name="Horton D.L."/>
            <person name="Alikhan N.F."/>
            <person name="Baker D."/>
            <person name="Gharbi K."/>
            <person name="Hall N."/>
            <person name="Watson M."/>
            <person name="Adriaenssens E.M."/>
            <person name="Foster-Nyarko E."/>
            <person name="Jarju S."/>
            <person name="Secka A."/>
            <person name="Antonio M."/>
            <person name="Oren A."/>
            <person name="Chaudhuri R.R."/>
            <person name="La Ragione R."/>
            <person name="Hildebrand F."/>
            <person name="Pallen M.J."/>
        </authorList>
    </citation>
    <scope>NUCLEOTIDE SEQUENCE</scope>
    <source>
        <strain evidence="2">14975</strain>
    </source>
</reference>
<evidence type="ECO:0000256" key="1">
    <source>
        <dbReference type="PROSITE-ProRule" id="PRU00339"/>
    </source>
</evidence>
<dbReference type="EMBL" id="DXFQ01000010">
    <property type="protein sequence ID" value="HIX19078.1"/>
    <property type="molecule type" value="Genomic_DNA"/>
</dbReference>
<dbReference type="InterPro" id="IPR019734">
    <property type="entry name" value="TPR_rpt"/>
</dbReference>
<reference evidence="2" key="2">
    <citation type="submission" date="2021-04" db="EMBL/GenBank/DDBJ databases">
        <authorList>
            <person name="Gilroy R."/>
        </authorList>
    </citation>
    <scope>NUCLEOTIDE SEQUENCE</scope>
    <source>
        <strain evidence="2">14975</strain>
    </source>
</reference>